<dbReference type="InterPro" id="IPR051607">
    <property type="entry name" value="Metallo-dep_hydrolases"/>
</dbReference>
<dbReference type="Proteomes" id="UP000886796">
    <property type="component" value="Unassembled WGS sequence"/>
</dbReference>
<accession>A0A9D0Z2Q1</accession>
<gene>
    <name evidence="6" type="ORF">IAB74_06460</name>
</gene>
<dbReference type="GO" id="GO:0008270">
    <property type="term" value="F:zinc ion binding"/>
    <property type="evidence" value="ECO:0007669"/>
    <property type="project" value="TreeGrafter"/>
</dbReference>
<reference evidence="6" key="2">
    <citation type="journal article" date="2021" name="PeerJ">
        <title>Extensive microbial diversity within the chicken gut microbiome revealed by metagenomics and culture.</title>
        <authorList>
            <person name="Gilroy R."/>
            <person name="Ravi A."/>
            <person name="Getino M."/>
            <person name="Pursley I."/>
            <person name="Horton D.L."/>
            <person name="Alikhan N.F."/>
            <person name="Baker D."/>
            <person name="Gharbi K."/>
            <person name="Hall N."/>
            <person name="Watson M."/>
            <person name="Adriaenssens E.M."/>
            <person name="Foster-Nyarko E."/>
            <person name="Jarju S."/>
            <person name="Secka A."/>
            <person name="Antonio M."/>
            <person name="Oren A."/>
            <person name="Chaudhuri R.R."/>
            <person name="La Ragione R."/>
            <person name="Hildebrand F."/>
            <person name="Pallen M.J."/>
        </authorList>
    </citation>
    <scope>NUCLEOTIDE SEQUENCE</scope>
    <source>
        <strain evidence="6">13361</strain>
    </source>
</reference>
<comment type="caution">
    <text evidence="6">The sequence shown here is derived from an EMBL/GenBank/DDBJ whole genome shotgun (WGS) entry which is preliminary data.</text>
</comment>
<comment type="cofactor">
    <cofactor evidence="1">
        <name>Zn(2+)</name>
        <dbReference type="ChEBI" id="CHEBI:29105"/>
    </cofactor>
</comment>
<feature type="domain" description="Amidohydrolase-related" evidence="5">
    <location>
        <begin position="61"/>
        <end position="422"/>
    </location>
</feature>
<dbReference type="GO" id="GO:0008892">
    <property type="term" value="F:guanine deaminase activity"/>
    <property type="evidence" value="ECO:0007669"/>
    <property type="project" value="TreeGrafter"/>
</dbReference>
<dbReference type="AlphaFoldDB" id="A0A9D0Z2Q1"/>
<dbReference type="GO" id="GO:0005829">
    <property type="term" value="C:cytosol"/>
    <property type="evidence" value="ECO:0007669"/>
    <property type="project" value="TreeGrafter"/>
</dbReference>
<dbReference type="Gene3D" id="3.20.20.140">
    <property type="entry name" value="Metal-dependent hydrolases"/>
    <property type="match status" value="1"/>
</dbReference>
<dbReference type="SUPFAM" id="SSF51338">
    <property type="entry name" value="Composite domain of metallo-dependent hydrolases"/>
    <property type="match status" value="2"/>
</dbReference>
<keyword evidence="3" id="KW-0378">Hydrolase</keyword>
<dbReference type="Gene3D" id="2.30.40.10">
    <property type="entry name" value="Urease, subunit C, domain 1"/>
    <property type="match status" value="1"/>
</dbReference>
<sequence>MKKQASGILWGDICYSTDKDTLITRENAYLVWEDGKVAGVYDRLPEQFRGLPVEDCRGKLIIPGLVDLHIHAPQYPFRGLKMDLPLLPWLNTNAFPEEAKYQDPDYARKAYEIFVADMKKSGTTRACIFASLHLPATKILMELLEEAGLETYVGKVNMDRNCPDYLREGEDAPAVTEAWLEETAGRFSHVKPILTPRFIPACSDSLMEALGNIQKKWKLPVQSHLSENPDEIAFVQELHPQSRFYGEAYDRFGLFGGDAPTIMAHCVHCPPEELALMKKRGVYVAHCPQSNTNLCSGASPVRQLLNEGLKVGLGSDIAGGASLSIFRAMTDAIHTSKLRAALLDRSLAPLTLEEAFFLGTLGGGSFFGKVGSFQEGFEADVLVLDESKIPHPQPLTLRERLERYVYLAGDDWITSKYVKGRRLF</sequence>
<evidence type="ECO:0000313" key="7">
    <source>
        <dbReference type="Proteomes" id="UP000886796"/>
    </source>
</evidence>
<name>A0A9D0Z2Q1_9FIRM</name>
<keyword evidence="2" id="KW-0479">Metal-binding</keyword>
<organism evidence="6 7">
    <name type="scientific">Candidatus Faecousia excrementigallinarum</name>
    <dbReference type="NCBI Taxonomy" id="2840806"/>
    <lineage>
        <taxon>Bacteria</taxon>
        <taxon>Bacillati</taxon>
        <taxon>Bacillota</taxon>
        <taxon>Clostridia</taxon>
        <taxon>Eubacteriales</taxon>
        <taxon>Oscillospiraceae</taxon>
        <taxon>Faecousia</taxon>
    </lineage>
</organism>
<evidence type="ECO:0000259" key="5">
    <source>
        <dbReference type="Pfam" id="PF01979"/>
    </source>
</evidence>
<evidence type="ECO:0000256" key="4">
    <source>
        <dbReference type="ARBA" id="ARBA00022833"/>
    </source>
</evidence>
<dbReference type="InterPro" id="IPR032466">
    <property type="entry name" value="Metal_Hydrolase"/>
</dbReference>
<dbReference type="PANTHER" id="PTHR11271">
    <property type="entry name" value="GUANINE DEAMINASE"/>
    <property type="match status" value="1"/>
</dbReference>
<reference evidence="6" key="1">
    <citation type="submission" date="2020-10" db="EMBL/GenBank/DDBJ databases">
        <authorList>
            <person name="Gilroy R."/>
        </authorList>
    </citation>
    <scope>NUCLEOTIDE SEQUENCE</scope>
    <source>
        <strain evidence="6">13361</strain>
    </source>
</reference>
<dbReference type="Pfam" id="PF01979">
    <property type="entry name" value="Amidohydro_1"/>
    <property type="match status" value="1"/>
</dbReference>
<evidence type="ECO:0000256" key="3">
    <source>
        <dbReference type="ARBA" id="ARBA00022801"/>
    </source>
</evidence>
<evidence type="ECO:0000256" key="1">
    <source>
        <dbReference type="ARBA" id="ARBA00001947"/>
    </source>
</evidence>
<dbReference type="InterPro" id="IPR011059">
    <property type="entry name" value="Metal-dep_hydrolase_composite"/>
</dbReference>
<proteinExistence type="predicted"/>
<dbReference type="InterPro" id="IPR006680">
    <property type="entry name" value="Amidohydro-rel"/>
</dbReference>
<keyword evidence="4" id="KW-0862">Zinc</keyword>
<evidence type="ECO:0000313" key="6">
    <source>
        <dbReference type="EMBL" id="HIQ68132.1"/>
    </source>
</evidence>
<dbReference type="SUPFAM" id="SSF51556">
    <property type="entry name" value="Metallo-dependent hydrolases"/>
    <property type="match status" value="1"/>
</dbReference>
<dbReference type="EMBL" id="DVFK01000088">
    <property type="protein sequence ID" value="HIQ68132.1"/>
    <property type="molecule type" value="Genomic_DNA"/>
</dbReference>
<protein>
    <submittedName>
        <fullName evidence="6">Amidohydrolase family protein</fullName>
    </submittedName>
</protein>
<evidence type="ECO:0000256" key="2">
    <source>
        <dbReference type="ARBA" id="ARBA00022723"/>
    </source>
</evidence>
<dbReference type="GO" id="GO:0046098">
    <property type="term" value="P:guanine metabolic process"/>
    <property type="evidence" value="ECO:0007669"/>
    <property type="project" value="TreeGrafter"/>
</dbReference>
<dbReference type="PANTHER" id="PTHR11271:SF6">
    <property type="entry name" value="GUANINE DEAMINASE"/>
    <property type="match status" value="1"/>
</dbReference>